<dbReference type="EMBL" id="CP025791">
    <property type="protein sequence ID" value="AUP81230.1"/>
    <property type="molecule type" value="Genomic_DNA"/>
</dbReference>
<protein>
    <recommendedName>
        <fullName evidence="6">Tetratricopeptide repeat protein</fullName>
    </recommendedName>
</protein>
<sequence length="1137" mass="132348">MRQLIFVILIVSPFGFSQSKIEGRVFQQSSGWTPIEGIFVTEENSNGDYSKRDGSFSLEFNSKKLGEIVYPKIGLNGDNFAKDKNGKVWELVNVNELSSVIIPKDPKRGSLKIIVCPKGGIHEAAINYYKPMKNFRDKKFIMLNDSLKTLQVRLSSDHQVIIDLNRQIERYKKLNDSIRLYSKALDYARTNLDSAEKRVKDYLEALGMGMQIEQAIKILDEEKAKKEARLHGQGFETSIDELRKIAEQKELDFRFQEAVKIYDEIILQYTEYNKDQNLILDLYYYICDMHLQIGQYSKVIQYGKKALLILNDIRYDKNNPKKSQLLNVLGVAYMNIYDYDNSKTSLDESLKINEFRINHKLTKSQLPVFDNLTNLGNLNLELKQFKEAELYYEKALNIYLNFKDENYHKDPNRLVSIYNNLAVINQNIFNDTKTIEYLRKALSILKLLRDKKDSRKLKQSFADLNTNLGNLFKDSNDLNSALKHFGQAKDIYEELNLEEPFSFVFSYSIALNNFVSVLLNLNRVSEAKNYIEISINLNKELVLRYPSELQYKHNIAFSYSNLGRLYCLEQSYSKSIDAYKESIGLLKEFDISTTNSNQEMLLSTINDLALVYNSNHQCSNAEKVLLEAMQLLHKRDSDFKYSAPLSLLLRTNLGISLDCQKKHELAEDNNQIMLKISRELAKENLSRFGIDILGSLNNLSISLMNNGKRIKAKELLLEAVVLSQNMKGIDFEMGSINHNLGKVYDELEKYDKSIDHYLQACQIRKKLVFKNDIALFKKDLATSLNNLGNVYVETGDYVRAKSNLILSKNIREELAKENDINEYDLAKSRFALGLLYYKSKKNDNALLEFSEAQKLFYNPIFDHFSQANLYRAKINTEVGKSYIRLEKFELAKKNLLETFLKFESKIKQHSLTTEESSLFLKNLIYLTRIDILRNLKEELSLQDAKKGFERIQFTLSQKNTKINFDNQKKELLVLFKGCEEFYSGHFIDLEASELMQKIDLDKDKIGLYQELKIFLAKLDQFGLQYPNNEGVQVYSLHFRANLSWYALFAKDFVFSERCAKYVLEKEPSEEWVYTNLALSYVFQDKFQQAKNIYLKYKDQPYDNTNFREVFLDDIMALENEGLAHQDFAKVREILEKR</sequence>
<reference evidence="4 5" key="1">
    <citation type="submission" date="2018-01" db="EMBL/GenBank/DDBJ databases">
        <title>Complete genome sequence of Flavivirga eckloniae ECD14 isolated from seaweed Ecklonia cava.</title>
        <authorList>
            <person name="Lee J.H."/>
            <person name="Baik K.S."/>
            <person name="Seong C.N."/>
        </authorList>
    </citation>
    <scope>NUCLEOTIDE SEQUENCE [LARGE SCALE GENOMIC DNA]</scope>
    <source>
        <strain evidence="4 5">ECD14</strain>
    </source>
</reference>
<dbReference type="SMART" id="SM00028">
    <property type="entry name" value="TPR"/>
    <property type="match status" value="13"/>
</dbReference>
<dbReference type="Pfam" id="PF13374">
    <property type="entry name" value="TPR_10"/>
    <property type="match status" value="1"/>
</dbReference>
<proteinExistence type="predicted"/>
<evidence type="ECO:0000256" key="1">
    <source>
        <dbReference type="ARBA" id="ARBA00022737"/>
    </source>
</evidence>
<dbReference type="InterPro" id="IPR011990">
    <property type="entry name" value="TPR-like_helical_dom_sf"/>
</dbReference>
<name>A0A2K9PW07_9FLAO</name>
<dbReference type="InterPro" id="IPR019734">
    <property type="entry name" value="TPR_rpt"/>
</dbReference>
<dbReference type="SUPFAM" id="SSF48452">
    <property type="entry name" value="TPR-like"/>
    <property type="match status" value="4"/>
</dbReference>
<evidence type="ECO:0000256" key="2">
    <source>
        <dbReference type="ARBA" id="ARBA00022803"/>
    </source>
</evidence>
<evidence type="ECO:0000313" key="4">
    <source>
        <dbReference type="EMBL" id="AUP81230.1"/>
    </source>
</evidence>
<dbReference type="PANTHER" id="PTHR45641:SF19">
    <property type="entry name" value="NEPHROCYSTIN-3"/>
    <property type="match status" value="1"/>
</dbReference>
<dbReference type="AlphaFoldDB" id="A0A2K9PW07"/>
<evidence type="ECO:0000256" key="3">
    <source>
        <dbReference type="PROSITE-ProRule" id="PRU00339"/>
    </source>
</evidence>
<gene>
    <name evidence="4" type="ORF">C1H87_21935</name>
</gene>
<keyword evidence="5" id="KW-1185">Reference proteome</keyword>
<dbReference type="RefSeq" id="WP_102757873.1">
    <property type="nucleotide sequence ID" value="NZ_CP025791.1"/>
</dbReference>
<dbReference type="OrthoDB" id="1017207at2"/>
<accession>A0A2K9PW07</accession>
<evidence type="ECO:0000313" key="5">
    <source>
        <dbReference type="Proteomes" id="UP000235826"/>
    </source>
</evidence>
<feature type="repeat" description="TPR" evidence="3">
    <location>
        <begin position="556"/>
        <end position="589"/>
    </location>
</feature>
<dbReference type="PANTHER" id="PTHR45641">
    <property type="entry name" value="TETRATRICOPEPTIDE REPEAT PROTEIN (AFU_ORTHOLOGUE AFUA_6G03870)"/>
    <property type="match status" value="1"/>
</dbReference>
<keyword evidence="1" id="KW-0677">Repeat</keyword>
<dbReference type="Pfam" id="PF13181">
    <property type="entry name" value="TPR_8"/>
    <property type="match status" value="2"/>
</dbReference>
<dbReference type="Proteomes" id="UP000235826">
    <property type="component" value="Chromosome"/>
</dbReference>
<evidence type="ECO:0008006" key="6">
    <source>
        <dbReference type="Google" id="ProtNLM"/>
    </source>
</evidence>
<dbReference type="PROSITE" id="PS50005">
    <property type="entry name" value="TPR"/>
    <property type="match status" value="1"/>
</dbReference>
<dbReference type="KEGG" id="fek:C1H87_21935"/>
<dbReference type="Gene3D" id="1.25.40.10">
    <property type="entry name" value="Tetratricopeptide repeat domain"/>
    <property type="match status" value="4"/>
</dbReference>
<organism evidence="4 5">
    <name type="scientific">Flavivirga eckloniae</name>
    <dbReference type="NCBI Taxonomy" id="1803846"/>
    <lineage>
        <taxon>Bacteria</taxon>
        <taxon>Pseudomonadati</taxon>
        <taxon>Bacteroidota</taxon>
        <taxon>Flavobacteriia</taxon>
        <taxon>Flavobacteriales</taxon>
        <taxon>Flavobacteriaceae</taxon>
        <taxon>Flavivirga</taxon>
    </lineage>
</organism>
<keyword evidence="2 3" id="KW-0802">TPR repeat</keyword>